<reference evidence="6 7" key="1">
    <citation type="submission" date="2017-11" db="EMBL/GenBank/DDBJ databases">
        <title>Plasmodium falciparum NF54 genome assembly.</title>
        <authorList>
            <person name="Bryant J.M."/>
            <person name="Baumgarten S."/>
            <person name="Scheidig-Benatar C."/>
            <person name="Scherf A."/>
        </authorList>
    </citation>
    <scope>NUCLEOTIDE SEQUENCE [LARGE SCALE GENOMIC DNA]</scope>
    <source>
        <strain evidence="6">NF54</strain>
    </source>
</reference>
<feature type="region of interest" description="Disordered" evidence="2">
    <location>
        <begin position="180"/>
        <end position="204"/>
    </location>
</feature>
<proteinExistence type="predicted"/>
<dbReference type="PANTHER" id="PTHR47219">
    <property type="entry name" value="RAB GTPASE-ACTIVATING PROTEIN 1-LIKE"/>
    <property type="match status" value="1"/>
</dbReference>
<sequence>MVYSSNDDIPLDNRKDVIFNNAEKKNINFDKRRSCDYEYDEEENDKIINDERIMSGGEEKIYMSNIEGKEKNNLNDSNILDKGRSRSSSNNVFKNIDKENDRKKNDDIKDKEESNNIIEEKDYYVMDKQMNISNTHKIDVENEKIKNIHFSMNNEESNIDDENKKENIFDIKKSISSYGNIKNTSDSHKKGSVHKSETEKKDMNPIYDDNNYVWDKNDENMKYGKNHINNNNNNNNVKNNDNNMYYENDEKFYKREYISTDEHMKVDKEIVEIKDEKKEQKKPSILNKEENGKKNKDHVIHNVEEAPGYEYSHNIIYHELYVELLHVNKNLQNEIKNLKKIIEMQKILIKSKEEVFLDHLNEKNKMSNKKLMNHNYFLNFFNKKKKKSKEYKTSFKEEYEEEEDDEDIGYVVDRKKQTYFDVNKNYHGGKRELEEEIHNVSEEHFDKKGSYLECEKIYNDDEDMFEYDMDVIYEKEENKNNKYIKLPSIDNNDFSEMTDRDIDSLYAYNNNNNNNNRNHNKNNNNSNNNSNIINIEKNDVYFFNDEKEESNYSRKYEFEQSMLYNIEVEDESCNNSMTIQEITCLTFWYEEILPLVNNDKKKNLLINRMITNYMPNSIKGYFWEMCIKNKLNLTEYFVQILIKNTNFIQAYVYTNNRQYHNHVSRYFKSLIELRNNNLHIKEETIENDQDIEQKHDDNNIIFDSNKFHINDVHDKFDEQNDNIFYETQNMFDHKNKDPSDNKNDNPSDNKKDNPSDNKKDNPSDNKKDNPYDNKKDNPSDNKKDNPYDNKKDNPSDNKKDNPYDNKKDNPSDNKKDNPYDNKKDNPYDNKKDNPYDNKKDNPYDNKKDNPYDNKKDNPYDNKKDNPYDNKKDENFCDDKNVIIYDNNKDKMSNMPNSNANINLLQKFSVQKFFYQILIDLDRTMYIITKNKEYFAKYNIQTDNVLSSVNLSDMKKKLNTLLQMYVLFKPELGYVQGMSYIALVFLLYSNLEKAFVHFANFMERKDIYNLYSFNKEEIKIYIYTIKQILTKRNIEVYKEIVKHYNIDNIFIQWIYTIFLTCLPFNIYIRLFDIYTFNEKIIYEVIICIFTYFNKYHPTDNVDIIIKDLSSFAFNSYIKEEKFWNLLKKIKIKKRKILYYKDKYFNKMNSKDDDCSIEK</sequence>
<dbReference type="SMART" id="SM00164">
    <property type="entry name" value="TBC"/>
    <property type="match status" value="1"/>
</dbReference>
<keyword evidence="3" id="KW-0472">Membrane</keyword>
<dbReference type="GO" id="GO:0005096">
    <property type="term" value="F:GTPase activator activity"/>
    <property type="evidence" value="ECO:0007669"/>
    <property type="project" value="TreeGrafter"/>
</dbReference>
<evidence type="ECO:0000313" key="8">
    <source>
        <dbReference type="Proteomes" id="UP000754359"/>
    </source>
</evidence>
<dbReference type="Proteomes" id="UP000754359">
    <property type="component" value="Unassembled WGS sequence"/>
</dbReference>
<dbReference type="PANTHER" id="PTHR47219:SF9">
    <property type="entry name" value="GTPASE ACTIVATING PROTEIN AND CENTROSOME-ASSOCIATED, ISOFORM B"/>
    <property type="match status" value="1"/>
</dbReference>
<evidence type="ECO:0000256" key="3">
    <source>
        <dbReference type="SAM" id="Phobius"/>
    </source>
</evidence>
<feature type="region of interest" description="Disordered" evidence="2">
    <location>
        <begin position="71"/>
        <end position="113"/>
    </location>
</feature>
<name>A0A2I0C331_PLAFO</name>
<gene>
    <name evidence="6" type="ORF">CK202_0721</name>
    <name evidence="5" type="ORF">CYL21_2556</name>
</gene>
<dbReference type="EMBL" id="NYMT01000001">
    <property type="protein sequence ID" value="PKC49977.1"/>
    <property type="molecule type" value="Genomic_DNA"/>
</dbReference>
<evidence type="ECO:0000256" key="2">
    <source>
        <dbReference type="SAM" id="MobiDB-lite"/>
    </source>
</evidence>
<dbReference type="PROSITE" id="PS50086">
    <property type="entry name" value="TBC_RABGAP"/>
    <property type="match status" value="1"/>
</dbReference>
<keyword evidence="3" id="KW-0812">Transmembrane</keyword>
<evidence type="ECO:0000256" key="1">
    <source>
        <dbReference type="SAM" id="Coils"/>
    </source>
</evidence>
<dbReference type="EMBL" id="QFXU01000012">
    <property type="protein sequence ID" value="KAF4329376.1"/>
    <property type="molecule type" value="Genomic_DNA"/>
</dbReference>
<feature type="region of interest" description="Disordered" evidence="2">
    <location>
        <begin position="509"/>
        <end position="530"/>
    </location>
</feature>
<dbReference type="Gene3D" id="1.10.472.80">
    <property type="entry name" value="Ypt/Rab-GAP domain of gyp1p, domain 3"/>
    <property type="match status" value="1"/>
</dbReference>
<dbReference type="InterPro" id="IPR000195">
    <property type="entry name" value="Rab-GAP-TBC_dom"/>
</dbReference>
<feature type="domain" description="Rab-GAP TBC" evidence="4">
    <location>
        <begin position="899"/>
        <end position="1077"/>
    </location>
</feature>
<dbReference type="GO" id="GO:0031267">
    <property type="term" value="F:small GTPase binding"/>
    <property type="evidence" value="ECO:0007669"/>
    <property type="project" value="TreeGrafter"/>
</dbReference>
<organism evidence="6 7">
    <name type="scientific">Plasmodium falciparum (isolate NF54)</name>
    <dbReference type="NCBI Taxonomy" id="5843"/>
    <lineage>
        <taxon>Eukaryota</taxon>
        <taxon>Sar</taxon>
        <taxon>Alveolata</taxon>
        <taxon>Apicomplexa</taxon>
        <taxon>Aconoidasida</taxon>
        <taxon>Haemosporida</taxon>
        <taxon>Plasmodiidae</taxon>
        <taxon>Plasmodium</taxon>
        <taxon>Plasmodium (Laverania)</taxon>
    </lineage>
</organism>
<dbReference type="SMR" id="A0A2I0C331"/>
<feature type="coiled-coil region" evidence="1">
    <location>
        <begin position="321"/>
        <end position="348"/>
    </location>
</feature>
<protein>
    <submittedName>
        <fullName evidence="6">GTPase-activating protein</fullName>
    </submittedName>
</protein>
<evidence type="ECO:0000313" key="5">
    <source>
        <dbReference type="EMBL" id="KAF4329376.1"/>
    </source>
</evidence>
<dbReference type="Pfam" id="PF00566">
    <property type="entry name" value="RabGAP-TBC"/>
    <property type="match status" value="1"/>
</dbReference>
<dbReference type="InterPro" id="IPR035969">
    <property type="entry name" value="Rab-GAP_TBC_sf"/>
</dbReference>
<dbReference type="InterPro" id="IPR050302">
    <property type="entry name" value="Rab_GAP_TBC_domain"/>
</dbReference>
<keyword evidence="3" id="KW-1133">Transmembrane helix</keyword>
<feature type="region of interest" description="Disordered" evidence="2">
    <location>
        <begin position="731"/>
        <end position="873"/>
    </location>
</feature>
<feature type="compositionally biased region" description="Basic and acidic residues" evidence="2">
    <location>
        <begin position="95"/>
        <end position="113"/>
    </location>
</feature>
<dbReference type="Proteomes" id="UP000232684">
    <property type="component" value="Unassembled WGS sequence"/>
</dbReference>
<reference evidence="5 8" key="2">
    <citation type="submission" date="2018-05" db="EMBL/GenBank/DDBJ databases">
        <title>Genome assembly of Plasmodium falciparum NF54 DiCre.</title>
        <authorList>
            <person name="Baumgarten S."/>
            <person name="Treeck M."/>
            <person name="Scherf A."/>
        </authorList>
    </citation>
    <scope>NUCLEOTIDE SEQUENCE [LARGE SCALE GENOMIC DNA]</scope>
    <source>
        <strain evidence="5">NF54</strain>
    </source>
</reference>
<dbReference type="Gene3D" id="1.10.8.270">
    <property type="entry name" value="putative rabgap domain of human tbc1 domain family member 14 like domains"/>
    <property type="match status" value="1"/>
</dbReference>
<comment type="caution">
    <text evidence="6">The sequence shown here is derived from an EMBL/GenBank/DDBJ whole genome shotgun (WGS) entry which is preliminary data.</text>
</comment>
<feature type="compositionally biased region" description="Basic and acidic residues" evidence="2">
    <location>
        <begin position="185"/>
        <end position="203"/>
    </location>
</feature>
<evidence type="ECO:0000259" key="4">
    <source>
        <dbReference type="PROSITE" id="PS50086"/>
    </source>
</evidence>
<accession>A0A2I0C331</accession>
<dbReference type="AlphaFoldDB" id="A0A2I0C331"/>
<dbReference type="SUPFAM" id="SSF47923">
    <property type="entry name" value="Ypt/Rab-GAP domain of gyp1p"/>
    <property type="match status" value="1"/>
</dbReference>
<evidence type="ECO:0000313" key="7">
    <source>
        <dbReference type="Proteomes" id="UP000232684"/>
    </source>
</evidence>
<keyword evidence="1" id="KW-0175">Coiled coil</keyword>
<evidence type="ECO:0000313" key="6">
    <source>
        <dbReference type="EMBL" id="PKC49977.1"/>
    </source>
</evidence>
<feature type="transmembrane region" description="Helical" evidence="3">
    <location>
        <begin position="1049"/>
        <end position="1069"/>
    </location>
</feature>
<feature type="compositionally biased region" description="Basic and acidic residues" evidence="2">
    <location>
        <begin position="71"/>
        <end position="84"/>
    </location>
</feature>